<keyword evidence="5" id="KW-0813">Transport</keyword>
<dbReference type="PRINTS" id="PR01003">
    <property type="entry name" value="FLGFLIH"/>
</dbReference>
<accession>A0ABY0TJ73</accession>
<organism evidence="11 12">
    <name type="scientific">Nitrosospira multiformis</name>
    <dbReference type="NCBI Taxonomy" id="1231"/>
    <lineage>
        <taxon>Bacteria</taxon>
        <taxon>Pseudomonadati</taxon>
        <taxon>Pseudomonadota</taxon>
        <taxon>Betaproteobacteria</taxon>
        <taxon>Nitrosomonadales</taxon>
        <taxon>Nitrosomonadaceae</taxon>
        <taxon>Nitrosospira</taxon>
    </lineage>
</organism>
<evidence type="ECO:0000256" key="5">
    <source>
        <dbReference type="ARBA" id="ARBA00022448"/>
    </source>
</evidence>
<evidence type="ECO:0000313" key="12">
    <source>
        <dbReference type="Proteomes" id="UP000183471"/>
    </source>
</evidence>
<keyword evidence="8" id="KW-0653">Protein transport</keyword>
<evidence type="ECO:0000256" key="8">
    <source>
        <dbReference type="ARBA" id="ARBA00022927"/>
    </source>
</evidence>
<evidence type="ECO:0000256" key="3">
    <source>
        <dbReference type="ARBA" id="ARBA00006602"/>
    </source>
</evidence>
<reference evidence="11 12" key="1">
    <citation type="submission" date="2016-10" db="EMBL/GenBank/DDBJ databases">
        <authorList>
            <person name="Varghese N."/>
            <person name="Submissions S."/>
        </authorList>
    </citation>
    <scope>NUCLEOTIDE SEQUENCE [LARGE SCALE GENOMIC DNA]</scope>
    <source>
        <strain evidence="11 12">Nl1</strain>
    </source>
</reference>
<sequence>MVSQIIPREHLATYERWEMSAFKKTGASAMAPAFGFEIEEPEQQSAVILPTVEQIERIHQEAQQEGYATGHKAAQEAGYGAGYEAGREQATMEAERLQSLLSGFQRALTDADRTIGNDLLALALDLAKQMVREALRVKPELVLTIVRENIHHESAFSQPPQLYLHPEDAALVREYLNHELNDCTVHVDTRLERGDCRVKTGHGQVDATLATRWQRITQALGQNSAWLEQP</sequence>
<evidence type="ECO:0000256" key="2">
    <source>
        <dbReference type="ARBA" id="ARBA00004496"/>
    </source>
</evidence>
<dbReference type="PANTHER" id="PTHR34982">
    <property type="entry name" value="YOP PROTEINS TRANSLOCATION PROTEIN L"/>
    <property type="match status" value="1"/>
</dbReference>
<comment type="subcellular location">
    <subcellularLocation>
        <location evidence="2">Cytoplasm</location>
    </subcellularLocation>
</comment>
<keyword evidence="11" id="KW-0966">Cell projection</keyword>
<gene>
    <name evidence="11" type="ORF">SAMN05216402_1896</name>
</gene>
<comment type="caution">
    <text evidence="11">The sequence shown here is derived from an EMBL/GenBank/DDBJ whole genome shotgun (WGS) entry which is preliminary data.</text>
</comment>
<keyword evidence="11" id="KW-0969">Cilium</keyword>
<evidence type="ECO:0000256" key="7">
    <source>
        <dbReference type="ARBA" id="ARBA00022795"/>
    </source>
</evidence>
<keyword evidence="7" id="KW-1005">Bacterial flagellum biogenesis</keyword>
<name>A0ABY0TJ73_9PROT</name>
<keyword evidence="11" id="KW-0282">Flagellum</keyword>
<evidence type="ECO:0000313" key="11">
    <source>
        <dbReference type="EMBL" id="SDQ69543.1"/>
    </source>
</evidence>
<feature type="domain" description="Flagellar assembly protein FliH/Type III secretion system HrpE" evidence="10">
    <location>
        <begin position="93"/>
        <end position="216"/>
    </location>
</feature>
<dbReference type="InterPro" id="IPR000563">
    <property type="entry name" value="Flag_FliH"/>
</dbReference>
<dbReference type="Pfam" id="PF02108">
    <property type="entry name" value="FliH"/>
    <property type="match status" value="1"/>
</dbReference>
<evidence type="ECO:0000256" key="6">
    <source>
        <dbReference type="ARBA" id="ARBA00022490"/>
    </source>
</evidence>
<dbReference type="Proteomes" id="UP000183471">
    <property type="component" value="Unassembled WGS sequence"/>
</dbReference>
<keyword evidence="12" id="KW-1185">Reference proteome</keyword>
<evidence type="ECO:0000256" key="9">
    <source>
        <dbReference type="ARBA" id="ARBA00023225"/>
    </source>
</evidence>
<protein>
    <recommendedName>
        <fullName evidence="4">Flagellar assembly protein FliH</fullName>
    </recommendedName>
</protein>
<evidence type="ECO:0000256" key="4">
    <source>
        <dbReference type="ARBA" id="ARBA00016507"/>
    </source>
</evidence>
<dbReference type="PANTHER" id="PTHR34982:SF1">
    <property type="entry name" value="FLAGELLAR ASSEMBLY PROTEIN FLIH"/>
    <property type="match status" value="1"/>
</dbReference>
<comment type="similarity">
    <text evidence="3">Belongs to the FliH family.</text>
</comment>
<dbReference type="InterPro" id="IPR018035">
    <property type="entry name" value="Flagellar_FliH/T3SS_HrpE"/>
</dbReference>
<comment type="function">
    <text evidence="1">Needed for flagellar regrowth and assembly.</text>
</comment>
<evidence type="ECO:0000259" key="10">
    <source>
        <dbReference type="Pfam" id="PF02108"/>
    </source>
</evidence>
<evidence type="ECO:0000256" key="1">
    <source>
        <dbReference type="ARBA" id="ARBA00003041"/>
    </source>
</evidence>
<keyword evidence="6" id="KW-0963">Cytoplasm</keyword>
<proteinExistence type="inferred from homology"/>
<dbReference type="EMBL" id="FNKY01000001">
    <property type="protein sequence ID" value="SDQ69543.1"/>
    <property type="molecule type" value="Genomic_DNA"/>
</dbReference>
<keyword evidence="9" id="KW-1006">Bacterial flagellum protein export</keyword>
<dbReference type="InterPro" id="IPR051472">
    <property type="entry name" value="T3SS_Stator/FliH"/>
</dbReference>